<feature type="compositionally biased region" description="Basic and acidic residues" evidence="1">
    <location>
        <begin position="12"/>
        <end position="40"/>
    </location>
</feature>
<feature type="compositionally biased region" description="Polar residues" evidence="1">
    <location>
        <begin position="93"/>
        <end position="102"/>
    </location>
</feature>
<dbReference type="EMBL" id="JAUPFM010000016">
    <property type="protein sequence ID" value="KAK2825886.1"/>
    <property type="molecule type" value="Genomic_DNA"/>
</dbReference>
<keyword evidence="3" id="KW-1185">Reference proteome</keyword>
<reference evidence="2" key="1">
    <citation type="submission" date="2023-07" db="EMBL/GenBank/DDBJ databases">
        <title>Chromosome-level Genome Assembly of Striped Snakehead (Channa striata).</title>
        <authorList>
            <person name="Liu H."/>
        </authorList>
    </citation>
    <scope>NUCLEOTIDE SEQUENCE</scope>
    <source>
        <strain evidence="2">Gz</strain>
        <tissue evidence="2">Muscle</tissue>
    </source>
</reference>
<dbReference type="Proteomes" id="UP001187415">
    <property type="component" value="Unassembled WGS sequence"/>
</dbReference>
<feature type="compositionally biased region" description="Basic and acidic residues" evidence="1">
    <location>
        <begin position="257"/>
        <end position="268"/>
    </location>
</feature>
<feature type="region of interest" description="Disordered" evidence="1">
    <location>
        <begin position="1"/>
        <end position="142"/>
    </location>
</feature>
<dbReference type="AlphaFoldDB" id="A0AA88LWX0"/>
<feature type="compositionally biased region" description="Basic and acidic residues" evidence="1">
    <location>
        <begin position="59"/>
        <end position="69"/>
    </location>
</feature>
<feature type="compositionally biased region" description="Polar residues" evidence="1">
    <location>
        <begin position="124"/>
        <end position="142"/>
    </location>
</feature>
<comment type="caution">
    <text evidence="2">The sequence shown here is derived from an EMBL/GenBank/DDBJ whole genome shotgun (WGS) entry which is preliminary data.</text>
</comment>
<feature type="region of interest" description="Disordered" evidence="1">
    <location>
        <begin position="200"/>
        <end position="314"/>
    </location>
</feature>
<feature type="region of interest" description="Disordered" evidence="1">
    <location>
        <begin position="330"/>
        <end position="389"/>
    </location>
</feature>
<proteinExistence type="predicted"/>
<feature type="compositionally biased region" description="Basic and acidic residues" evidence="1">
    <location>
        <begin position="353"/>
        <end position="363"/>
    </location>
</feature>
<accession>A0AA88LWX0</accession>
<organism evidence="2 3">
    <name type="scientific">Channa striata</name>
    <name type="common">Snakehead murrel</name>
    <name type="synonym">Ophicephalus striatus</name>
    <dbReference type="NCBI Taxonomy" id="64152"/>
    <lineage>
        <taxon>Eukaryota</taxon>
        <taxon>Metazoa</taxon>
        <taxon>Chordata</taxon>
        <taxon>Craniata</taxon>
        <taxon>Vertebrata</taxon>
        <taxon>Euteleostomi</taxon>
        <taxon>Actinopterygii</taxon>
        <taxon>Neopterygii</taxon>
        <taxon>Teleostei</taxon>
        <taxon>Neoteleostei</taxon>
        <taxon>Acanthomorphata</taxon>
        <taxon>Anabantaria</taxon>
        <taxon>Anabantiformes</taxon>
        <taxon>Channoidei</taxon>
        <taxon>Channidae</taxon>
        <taxon>Channa</taxon>
    </lineage>
</organism>
<sequence>MSGVETANTEENNQKEIKGVEKGEKNKTTDFEDLDSKLQQDPDTASTKGLEKSLGNQNKKTDKIQEPKPKSTSAKGSKAKTEAKDLSVKRLNETPTVVSNSEISKHQTQKPMSDKGHKSEIECPNTTLKQEPETITTVKSSKSQIQELECERTKISNAQGAKEQIETEESSIKGLISETAIVNTGSDISIQPVEKPIIIADQDKDKNKSPESKCLNNKLEQEAEGEQTKVPEKTMAGQQSDMTQELDSSSTSTEGVIRTERKDLRNKSEVGTANSEVGNQNESVIARDQIKGIEKGEKNKTTDSKHLDSNLQQDPDTVCTKALENASDNQTIKTDTTEEVNSISTSAKGTKTVRKEKASESQIHKLKRARSLGDKEKTEGQDSSIKSLSETVIDSDQKATVVGDGLWR</sequence>
<feature type="compositionally biased region" description="Polar residues" evidence="1">
    <location>
        <begin position="269"/>
        <end position="283"/>
    </location>
</feature>
<feature type="compositionally biased region" description="Basic and acidic residues" evidence="1">
    <location>
        <begin position="201"/>
        <end position="211"/>
    </location>
</feature>
<name>A0AA88LWX0_CHASR</name>
<feature type="compositionally biased region" description="Basic and acidic residues" evidence="1">
    <location>
        <begin position="371"/>
        <end position="380"/>
    </location>
</feature>
<feature type="compositionally biased region" description="Basic and acidic residues" evidence="1">
    <location>
        <begin position="112"/>
        <end position="121"/>
    </location>
</feature>
<evidence type="ECO:0000256" key="1">
    <source>
        <dbReference type="SAM" id="MobiDB-lite"/>
    </source>
</evidence>
<evidence type="ECO:0000313" key="3">
    <source>
        <dbReference type="Proteomes" id="UP001187415"/>
    </source>
</evidence>
<gene>
    <name evidence="2" type="ORF">Q5P01_020100</name>
</gene>
<feature type="compositionally biased region" description="Basic and acidic residues" evidence="1">
    <location>
        <begin position="288"/>
        <end position="308"/>
    </location>
</feature>
<feature type="compositionally biased region" description="Polar residues" evidence="1">
    <location>
        <begin position="330"/>
        <end position="349"/>
    </location>
</feature>
<feature type="compositionally biased region" description="Polar residues" evidence="1">
    <location>
        <begin position="1"/>
        <end position="11"/>
    </location>
</feature>
<evidence type="ECO:0000313" key="2">
    <source>
        <dbReference type="EMBL" id="KAK2825886.1"/>
    </source>
</evidence>
<protein>
    <submittedName>
        <fullName evidence="2">Uncharacterized protein</fullName>
    </submittedName>
</protein>
<feature type="compositionally biased region" description="Polar residues" evidence="1">
    <location>
        <begin position="236"/>
        <end position="254"/>
    </location>
</feature>
<feature type="compositionally biased region" description="Basic and acidic residues" evidence="1">
    <location>
        <begin position="79"/>
        <end position="92"/>
    </location>
</feature>